<dbReference type="AlphaFoldDB" id="X0Z7I4"/>
<feature type="transmembrane region" description="Helical" evidence="1">
    <location>
        <begin position="98"/>
        <end position="116"/>
    </location>
</feature>
<name>X0Z7I4_9ZZZZ</name>
<feature type="transmembrane region" description="Helical" evidence="1">
    <location>
        <begin position="43"/>
        <end position="62"/>
    </location>
</feature>
<sequence>MEKERKKYYFSTFDLILIAIIAGIGGVINGALMYTFIQPFKPLFIFLGPISWVPLSGLYVLWPIIARLLIRKRGAATLCGLIQGFVEMFAGSRLGLQPIFFAGMEGLFIDIGFELIKDKTKLFSSLLGAALANLVADEMYFFLYKMTSPFELSVGGLIAILSGIIFAGLLGWLIAKAINIKSKVEK</sequence>
<reference evidence="2" key="1">
    <citation type="journal article" date="2014" name="Front. Microbiol.">
        <title>High frequency of phylogenetically diverse reductive dehalogenase-homologous genes in deep subseafloor sedimentary metagenomes.</title>
        <authorList>
            <person name="Kawai M."/>
            <person name="Futagami T."/>
            <person name="Toyoda A."/>
            <person name="Takaki Y."/>
            <person name="Nishi S."/>
            <person name="Hori S."/>
            <person name="Arai W."/>
            <person name="Tsubouchi T."/>
            <person name="Morono Y."/>
            <person name="Uchiyama I."/>
            <person name="Ito T."/>
            <person name="Fujiyama A."/>
            <person name="Inagaki F."/>
            <person name="Takami H."/>
        </authorList>
    </citation>
    <scope>NUCLEOTIDE SEQUENCE</scope>
    <source>
        <strain evidence="2">Expedition CK06-06</strain>
    </source>
</reference>
<keyword evidence="1" id="KW-0812">Transmembrane</keyword>
<feature type="transmembrane region" description="Helical" evidence="1">
    <location>
        <begin position="123"/>
        <end position="143"/>
    </location>
</feature>
<evidence type="ECO:0000256" key="1">
    <source>
        <dbReference type="SAM" id="Phobius"/>
    </source>
</evidence>
<dbReference type="EMBL" id="BART01000131">
    <property type="protein sequence ID" value="GAG65370.1"/>
    <property type="molecule type" value="Genomic_DNA"/>
</dbReference>
<feature type="transmembrane region" description="Helical" evidence="1">
    <location>
        <begin position="155"/>
        <end position="175"/>
    </location>
</feature>
<protein>
    <submittedName>
        <fullName evidence="2">Uncharacterized protein</fullName>
    </submittedName>
</protein>
<organism evidence="2">
    <name type="scientific">marine sediment metagenome</name>
    <dbReference type="NCBI Taxonomy" id="412755"/>
    <lineage>
        <taxon>unclassified sequences</taxon>
        <taxon>metagenomes</taxon>
        <taxon>ecological metagenomes</taxon>
    </lineage>
</organism>
<accession>X0Z7I4</accession>
<dbReference type="InterPro" id="IPR017195">
    <property type="entry name" value="ABC_thiamin-permease_prd"/>
</dbReference>
<keyword evidence="1" id="KW-0472">Membrane</keyword>
<keyword evidence="1" id="KW-1133">Transmembrane helix</keyword>
<proteinExistence type="predicted"/>
<feature type="transmembrane region" description="Helical" evidence="1">
    <location>
        <begin position="12"/>
        <end position="37"/>
    </location>
</feature>
<comment type="caution">
    <text evidence="2">The sequence shown here is derived from an EMBL/GenBank/DDBJ whole genome shotgun (WGS) entry which is preliminary data.</text>
</comment>
<evidence type="ECO:0000313" key="2">
    <source>
        <dbReference type="EMBL" id="GAG65370.1"/>
    </source>
</evidence>
<dbReference type="Pfam" id="PF09819">
    <property type="entry name" value="ABC_cobalt"/>
    <property type="match status" value="1"/>
</dbReference>
<gene>
    <name evidence="2" type="ORF">S01H4_00844</name>
</gene>